<dbReference type="OrthoDB" id="9800643at2"/>
<name>A0A4P7IJW7_9ACTN</name>
<evidence type="ECO:0000313" key="1">
    <source>
        <dbReference type="EMBL" id="QBX57715.1"/>
    </source>
</evidence>
<organism evidence="1 2">
    <name type="scientific">Nocardioides seonyuensis</name>
    <dbReference type="NCBI Taxonomy" id="2518371"/>
    <lineage>
        <taxon>Bacteria</taxon>
        <taxon>Bacillati</taxon>
        <taxon>Actinomycetota</taxon>
        <taxon>Actinomycetes</taxon>
        <taxon>Propionibacteriales</taxon>
        <taxon>Nocardioidaceae</taxon>
        <taxon>Nocardioides</taxon>
    </lineage>
</organism>
<proteinExistence type="predicted"/>
<dbReference type="InterPro" id="IPR029063">
    <property type="entry name" value="SAM-dependent_MTases_sf"/>
</dbReference>
<evidence type="ECO:0000313" key="2">
    <source>
        <dbReference type="Proteomes" id="UP000294853"/>
    </source>
</evidence>
<accession>A0A4P7IJW7</accession>
<keyword evidence="2" id="KW-1185">Reference proteome</keyword>
<dbReference type="EMBL" id="CP038436">
    <property type="protein sequence ID" value="QBX57715.1"/>
    <property type="molecule type" value="Genomic_DNA"/>
</dbReference>
<protein>
    <recommendedName>
        <fullName evidence="3">Methyltransferase small domain-containing protein</fullName>
    </recommendedName>
</protein>
<dbReference type="PANTHER" id="PTHR18895:SF74">
    <property type="entry name" value="MTRF1L RELEASE FACTOR GLUTAMINE METHYLTRANSFERASE"/>
    <property type="match status" value="1"/>
</dbReference>
<dbReference type="Gene3D" id="3.40.50.150">
    <property type="entry name" value="Vaccinia Virus protein VP39"/>
    <property type="match status" value="1"/>
</dbReference>
<dbReference type="SUPFAM" id="SSF53335">
    <property type="entry name" value="S-adenosyl-L-methionine-dependent methyltransferases"/>
    <property type="match status" value="1"/>
</dbReference>
<dbReference type="PANTHER" id="PTHR18895">
    <property type="entry name" value="HEMK METHYLTRANSFERASE"/>
    <property type="match status" value="1"/>
</dbReference>
<gene>
    <name evidence="1" type="ORF">EXE58_17965</name>
</gene>
<dbReference type="Proteomes" id="UP000294853">
    <property type="component" value="Chromosome"/>
</dbReference>
<dbReference type="NCBIfam" id="TIGR03704">
    <property type="entry name" value="PrmC_rel_meth"/>
    <property type="match status" value="1"/>
</dbReference>
<evidence type="ECO:0008006" key="3">
    <source>
        <dbReference type="Google" id="ProtNLM"/>
    </source>
</evidence>
<reference evidence="1 2" key="1">
    <citation type="submission" date="2019-03" db="EMBL/GenBank/DDBJ databases">
        <title>Three New Species of Nocardioides, Nocardioides euryhalodurans sp. nov., Nocardioides seonyuensis sp. nov. and Nocardioides eburneoflavus sp. nov. Iolated from Soil.</title>
        <authorList>
            <person name="Roh S.G."/>
            <person name="Lee C."/>
            <person name="Kim M.-K."/>
            <person name="Kim S.B."/>
        </authorList>
    </citation>
    <scope>NUCLEOTIDE SEQUENCE [LARGE SCALE GENOMIC DNA]</scope>
    <source>
        <strain evidence="1 2">MMS17-SY207-3</strain>
    </source>
</reference>
<dbReference type="KEGG" id="nsn:EXE58_17965"/>
<dbReference type="InterPro" id="IPR022446">
    <property type="entry name" value="MeTrfrase_put"/>
</dbReference>
<dbReference type="AlphaFoldDB" id="A0A4P7IJW7"/>
<dbReference type="InterPro" id="IPR050320">
    <property type="entry name" value="N5-glutamine_MTase"/>
</dbReference>
<sequence>MNLLEAAARLRAAGCVFAEDEARLILDSSTDDTEVETRLRRRIAGEPLETILGWVAFAGRRLVVAQGVFVPRRRTQLLVELARARASGSAVLVELCCGVAPVAATVDAGEVHASDLSAVALECARLNAPHAELHQGDLYDALPASLRGRVDVLAANAPYVPTDAIALMPPEARDHEPTVTLDGGPDGVDLHRRIAAGAREWLAPGGVLLIETSPAQGLLTTGAMSSAGLDAHVVQDEEIGGCVAVGEMTSHPPATGA</sequence>
<dbReference type="CDD" id="cd02440">
    <property type="entry name" value="AdoMet_MTases"/>
    <property type="match status" value="1"/>
</dbReference>